<name>D7CLJ3_SYNLT</name>
<dbReference type="SMART" id="SM00226">
    <property type="entry name" value="LMWPc"/>
    <property type="match status" value="1"/>
</dbReference>
<evidence type="ECO:0000313" key="3">
    <source>
        <dbReference type="EMBL" id="ADI01578.1"/>
    </source>
</evidence>
<evidence type="ECO:0000313" key="4">
    <source>
        <dbReference type="Proteomes" id="UP000000378"/>
    </source>
</evidence>
<dbReference type="Pfam" id="PF01451">
    <property type="entry name" value="LMWPc"/>
    <property type="match status" value="1"/>
</dbReference>
<dbReference type="STRING" id="643648.Slip_0798"/>
<dbReference type="SUPFAM" id="SSF52788">
    <property type="entry name" value="Phosphotyrosine protein phosphatases I"/>
    <property type="match status" value="1"/>
</dbReference>
<reference evidence="3 4" key="2">
    <citation type="journal article" date="2010" name="Stand. Genomic Sci.">
        <title>Complete genome sequence of Syntrophothermus lipocalidus type strain (TGB-C1).</title>
        <authorList>
            <person name="Djao O.D."/>
            <person name="Zhang X."/>
            <person name="Lucas S."/>
            <person name="Lapidus A."/>
            <person name="Del Rio T.G."/>
            <person name="Nolan M."/>
            <person name="Tice H."/>
            <person name="Cheng J.F."/>
            <person name="Han C."/>
            <person name="Tapia R."/>
            <person name="Goodwin L."/>
            <person name="Pitluck S."/>
            <person name="Liolios K."/>
            <person name="Ivanova N."/>
            <person name="Mavromatis K."/>
            <person name="Mikhailova N."/>
            <person name="Ovchinnikova G."/>
            <person name="Pati A."/>
            <person name="Brambilla E."/>
            <person name="Chen A."/>
            <person name="Palaniappan K."/>
            <person name="Land M."/>
            <person name="Hauser L."/>
            <person name="Chang Y.J."/>
            <person name="Jeffries C.D."/>
            <person name="Rohde M."/>
            <person name="Sikorski J."/>
            <person name="Spring S."/>
            <person name="Goker M."/>
            <person name="Detter J.C."/>
            <person name="Woyke T."/>
            <person name="Bristow J."/>
            <person name="Eisen J.A."/>
            <person name="Markowitz V."/>
            <person name="Hugenholtz P."/>
            <person name="Kyrpides N.C."/>
            <person name="Klenk H.P."/>
        </authorList>
    </citation>
    <scope>NUCLEOTIDE SEQUENCE [LARGE SCALE GENOMIC DNA]</scope>
    <source>
        <strain evidence="4">DSM 12680 / TGB-C1</strain>
    </source>
</reference>
<dbReference type="GO" id="GO:0046685">
    <property type="term" value="P:response to arsenic-containing substance"/>
    <property type="evidence" value="ECO:0007669"/>
    <property type="project" value="UniProtKB-KW"/>
</dbReference>
<dbReference type="RefSeq" id="WP_013174980.1">
    <property type="nucleotide sequence ID" value="NC_014220.1"/>
</dbReference>
<organism evidence="3 4">
    <name type="scientific">Syntrophothermus lipocalidus (strain DSM 12680 / TGB-C1)</name>
    <dbReference type="NCBI Taxonomy" id="643648"/>
    <lineage>
        <taxon>Bacteria</taxon>
        <taxon>Bacillati</taxon>
        <taxon>Bacillota</taxon>
        <taxon>Clostridia</taxon>
        <taxon>Eubacteriales</taxon>
        <taxon>Syntrophomonadaceae</taxon>
        <taxon>Syntrophothermus</taxon>
    </lineage>
</organism>
<dbReference type="AlphaFoldDB" id="D7CLJ3"/>
<feature type="domain" description="Phosphotyrosine protein phosphatase I" evidence="2">
    <location>
        <begin position="5"/>
        <end position="137"/>
    </location>
</feature>
<dbReference type="CDD" id="cd16345">
    <property type="entry name" value="LMWP_ArsC"/>
    <property type="match status" value="1"/>
</dbReference>
<reference evidence="4" key="1">
    <citation type="journal article" date="2010" name="Stand. Genomic Sci.">
        <title>Complete genome sequence of Syntrophothermus lipocalidus type strain (TGB-C1T).</title>
        <authorList>
            <consortium name="US DOE Joint Genome Institute (JGI-PGF)"/>
            <person name="Djao O."/>
            <person name="Zhang X."/>
            <person name="Lucas S."/>
            <person name="Lapidus A."/>
            <person name="Glavina Del Rio T."/>
            <person name="Nolan M."/>
            <person name="Tice H."/>
            <person name="Cheng J."/>
            <person name="Han C."/>
            <person name="Tapia R."/>
            <person name="Goodwin L."/>
            <person name="Pitluck S."/>
            <person name="Liolios K."/>
            <person name="Ivanova N."/>
            <person name="Mavromatis K."/>
            <person name="Mikhailova N."/>
            <person name="Ovchinnikova G."/>
            <person name="Pati A."/>
            <person name="Brambilla E."/>
            <person name="Chen A."/>
            <person name="Palaniappan K."/>
            <person name="Land M."/>
            <person name="Hauser L."/>
            <person name="Chang Y."/>
            <person name="Jeffries C."/>
            <person name="Rohde M."/>
            <person name="Sikorski J."/>
            <person name="Spring S."/>
            <person name="Goker M."/>
            <person name="Detter J."/>
            <person name="Woyke T."/>
            <person name="Bristow J."/>
            <person name="Eisen J."/>
            <person name="Markowitz V."/>
            <person name="Hugenholtz P."/>
            <person name="Kyrpides N."/>
            <person name="Klenk H."/>
        </authorList>
    </citation>
    <scope>NUCLEOTIDE SEQUENCE [LARGE SCALE GENOMIC DNA]</scope>
    <source>
        <strain evidence="4">DSM 12680 / TGB-C1</strain>
    </source>
</reference>
<accession>D7CLJ3</accession>
<dbReference type="Proteomes" id="UP000000378">
    <property type="component" value="Chromosome"/>
</dbReference>
<evidence type="ECO:0000259" key="2">
    <source>
        <dbReference type="SMART" id="SM00226"/>
    </source>
</evidence>
<dbReference type="Gene3D" id="3.40.50.2300">
    <property type="match status" value="1"/>
</dbReference>
<dbReference type="InterPro" id="IPR036196">
    <property type="entry name" value="Ptyr_pPase_sf"/>
</dbReference>
<gene>
    <name evidence="3" type="ordered locus">Slip_0798</name>
</gene>
<evidence type="ECO:0000256" key="1">
    <source>
        <dbReference type="ARBA" id="ARBA00022849"/>
    </source>
</evidence>
<dbReference type="HOGENOM" id="CLU_071415_3_2_9"/>
<dbReference type="eggNOG" id="COG0394">
    <property type="taxonomic scope" value="Bacteria"/>
</dbReference>
<sequence length="137" mass="15617">MRSKPKVLFLCTQNSARSQMAEALMRHMYGDRFDVFSAGTNPGVVNPYAIRAMQELGVDMSSHRSKSVDEFMGQDFDYVVTVCDNARKNCPFFPGKNVIHRAFRDPAAAKGTKEEVMAVFRQIRDEIQSWLKEQFGQ</sequence>
<dbReference type="EMBL" id="CP002048">
    <property type="protein sequence ID" value="ADI01578.1"/>
    <property type="molecule type" value="Genomic_DNA"/>
</dbReference>
<keyword evidence="4" id="KW-1185">Reference proteome</keyword>
<protein>
    <submittedName>
        <fullName evidence="3">Protein-tyrosine phosphatase, low molecular weight</fullName>
    </submittedName>
</protein>
<proteinExistence type="predicted"/>
<keyword evidence="1" id="KW-0059">Arsenical resistance</keyword>
<dbReference type="PANTHER" id="PTHR43428:SF1">
    <property type="entry name" value="ARSENATE REDUCTASE"/>
    <property type="match status" value="1"/>
</dbReference>
<dbReference type="KEGG" id="slp:Slip_0798"/>
<dbReference type="PANTHER" id="PTHR43428">
    <property type="entry name" value="ARSENATE REDUCTASE"/>
    <property type="match status" value="1"/>
</dbReference>
<dbReference type="InterPro" id="IPR023485">
    <property type="entry name" value="Ptyr_pPase"/>
</dbReference>